<feature type="chain" id="PRO_5042007789" evidence="1">
    <location>
        <begin position="20"/>
        <end position="114"/>
    </location>
</feature>
<evidence type="ECO:0000313" key="3">
    <source>
        <dbReference type="Proteomes" id="UP000768524"/>
    </source>
</evidence>
<organism evidence="2 3">
    <name type="scientific">Pectobacterium brasiliense</name>
    <dbReference type="NCBI Taxonomy" id="180957"/>
    <lineage>
        <taxon>Bacteria</taxon>
        <taxon>Pseudomonadati</taxon>
        <taxon>Pseudomonadota</taxon>
        <taxon>Gammaproteobacteria</taxon>
        <taxon>Enterobacterales</taxon>
        <taxon>Pectobacteriaceae</taxon>
        <taxon>Pectobacterium</taxon>
    </lineage>
</organism>
<comment type="caution">
    <text evidence="2">The sequence shown here is derived from an EMBL/GenBank/DDBJ whole genome shotgun (WGS) entry which is preliminary data.</text>
</comment>
<gene>
    <name evidence="2" type="ORF">H4F45_17240</name>
</gene>
<reference evidence="2" key="1">
    <citation type="submission" date="2020-07" db="EMBL/GenBank/DDBJ databases">
        <title>A pangenomic view of the genus Pectobacterium provides insights into genome organization, phylogeny, and virulence.</title>
        <authorList>
            <person name="Jonkheer E."/>
            <person name="Brankovics B."/>
            <person name="Houwers I."/>
            <person name="Van Der Wolf J."/>
            <person name="Bonants P."/>
            <person name="Vreeburg R."/>
            <person name="Bollema R."/>
            <person name="De Haan J."/>
            <person name="Berke L."/>
            <person name="De Ridder D."/>
            <person name="Smit S."/>
            <person name="Van Der Lee T.A.J."/>
        </authorList>
    </citation>
    <scope>NUCLEOTIDE SEQUENCE</scope>
    <source>
        <strain evidence="2">NAK:433</strain>
    </source>
</reference>
<protein>
    <submittedName>
        <fullName evidence="2">Uncharacterized protein</fullName>
    </submittedName>
</protein>
<evidence type="ECO:0000256" key="1">
    <source>
        <dbReference type="SAM" id="SignalP"/>
    </source>
</evidence>
<dbReference type="EMBL" id="JACGEP010000045">
    <property type="protein sequence ID" value="MBN3053192.1"/>
    <property type="molecule type" value="Genomic_DNA"/>
</dbReference>
<proteinExistence type="predicted"/>
<sequence>MKKAFVAICLGLCSLSVHAETAPIKVNSGPSSVGPSYSIVYITALADSVVVKKITVNRGNCKDAEASPWKPIRIRFGNTYDRIFTGQSVLAGCNILEIVVDTDLGVWEFKNRDQ</sequence>
<dbReference type="RefSeq" id="WP_205559752.1">
    <property type="nucleotide sequence ID" value="NZ_JACGEP010000045.1"/>
</dbReference>
<evidence type="ECO:0000313" key="2">
    <source>
        <dbReference type="EMBL" id="MBN3053192.1"/>
    </source>
</evidence>
<accession>A0AAE2WIL1</accession>
<keyword evidence="1" id="KW-0732">Signal</keyword>
<name>A0AAE2WIL1_9GAMM</name>
<feature type="signal peptide" evidence="1">
    <location>
        <begin position="1"/>
        <end position="19"/>
    </location>
</feature>
<dbReference type="Proteomes" id="UP000768524">
    <property type="component" value="Unassembled WGS sequence"/>
</dbReference>
<dbReference type="AlphaFoldDB" id="A0AAE2WIL1"/>